<dbReference type="InterPro" id="IPR050214">
    <property type="entry name" value="Cys_Synth/Cystath_Beta-Synth"/>
</dbReference>
<evidence type="ECO:0000256" key="5">
    <source>
        <dbReference type="ARBA" id="ARBA00011738"/>
    </source>
</evidence>
<evidence type="ECO:0000259" key="10">
    <source>
        <dbReference type="Pfam" id="PF00291"/>
    </source>
</evidence>
<organism evidence="11 12">
    <name type="scientific">Dictyobacter alpinus</name>
    <dbReference type="NCBI Taxonomy" id="2014873"/>
    <lineage>
        <taxon>Bacteria</taxon>
        <taxon>Bacillati</taxon>
        <taxon>Chloroflexota</taxon>
        <taxon>Ktedonobacteria</taxon>
        <taxon>Ktedonobacterales</taxon>
        <taxon>Dictyobacteraceae</taxon>
        <taxon>Dictyobacter</taxon>
    </lineage>
</organism>
<evidence type="ECO:0000256" key="7">
    <source>
        <dbReference type="ARBA" id="ARBA00016985"/>
    </source>
</evidence>
<evidence type="ECO:0000256" key="2">
    <source>
        <dbReference type="ARBA" id="ARBA00004056"/>
    </source>
</evidence>
<comment type="function">
    <text evidence="2">Catalyzes the synthesis of N-((2S)-2-amino-2-carboxyethyl)-L-glutamate (ACEGA) from O-phospho-L-serine and L-glutamate. Involved in the biosynthesis of L-2,3-diaminopropionic acid (L-Dap), a precursor of staphyloferrin B and antibiotics.</text>
</comment>
<gene>
    <name evidence="11" type="primary">sbnA</name>
    <name evidence="11" type="ORF">KDA_39940</name>
</gene>
<dbReference type="CDD" id="cd01561">
    <property type="entry name" value="CBS_like"/>
    <property type="match status" value="1"/>
</dbReference>
<dbReference type="RefSeq" id="WP_161982255.1">
    <property type="nucleotide sequence ID" value="NZ_BIFT01000001.1"/>
</dbReference>
<evidence type="ECO:0000256" key="6">
    <source>
        <dbReference type="ARBA" id="ARBA00012331"/>
    </source>
</evidence>
<comment type="similarity">
    <text evidence="4">Belongs to the cysteine synthase/cystathionine beta-synthase family. SbnA subfamily.</text>
</comment>
<evidence type="ECO:0000256" key="4">
    <source>
        <dbReference type="ARBA" id="ARBA00008519"/>
    </source>
</evidence>
<proteinExistence type="inferred from homology"/>
<comment type="cofactor">
    <cofactor evidence="1">
        <name>pyridoxal 5'-phosphate</name>
        <dbReference type="ChEBI" id="CHEBI:597326"/>
    </cofactor>
</comment>
<evidence type="ECO:0000313" key="12">
    <source>
        <dbReference type="Proteomes" id="UP000287171"/>
    </source>
</evidence>
<evidence type="ECO:0000256" key="8">
    <source>
        <dbReference type="ARBA" id="ARBA00022679"/>
    </source>
</evidence>
<protein>
    <recommendedName>
        <fullName evidence="7">N-(2-amino-2-carboxyethyl)-L-glutamate synthase</fullName>
        <ecNumber evidence="6">2.5.1.140</ecNumber>
    </recommendedName>
</protein>
<dbReference type="SUPFAM" id="SSF53686">
    <property type="entry name" value="Tryptophan synthase beta subunit-like PLP-dependent enzymes"/>
    <property type="match status" value="1"/>
</dbReference>
<accession>A0A402BB49</accession>
<dbReference type="EC" id="2.5.1.140" evidence="6"/>
<keyword evidence="9" id="KW-0663">Pyridoxal phosphate</keyword>
<keyword evidence="8" id="KW-0808">Transferase</keyword>
<feature type="domain" description="Tryptophan synthase beta chain-like PALP" evidence="10">
    <location>
        <begin position="20"/>
        <end position="304"/>
    </location>
</feature>
<comment type="subunit">
    <text evidence="5">Homodimer.</text>
</comment>
<dbReference type="Proteomes" id="UP000287171">
    <property type="component" value="Unassembled WGS sequence"/>
</dbReference>
<dbReference type="PROSITE" id="PS00901">
    <property type="entry name" value="CYS_SYNTHASE"/>
    <property type="match status" value="1"/>
</dbReference>
<evidence type="ECO:0000313" key="11">
    <source>
        <dbReference type="EMBL" id="GCE28510.1"/>
    </source>
</evidence>
<name>A0A402BB49_9CHLR</name>
<comment type="pathway">
    <text evidence="3">Siderophore biosynthesis.</text>
</comment>
<dbReference type="Pfam" id="PF00291">
    <property type="entry name" value="PALP"/>
    <property type="match status" value="1"/>
</dbReference>
<dbReference type="InterPro" id="IPR023927">
    <property type="entry name" value="SbnA"/>
</dbReference>
<dbReference type="Gene3D" id="3.40.50.1100">
    <property type="match status" value="2"/>
</dbReference>
<dbReference type="EMBL" id="BIFT01000001">
    <property type="protein sequence ID" value="GCE28510.1"/>
    <property type="molecule type" value="Genomic_DNA"/>
</dbReference>
<dbReference type="InterPro" id="IPR001926">
    <property type="entry name" value="TrpB-like_PALP"/>
</dbReference>
<dbReference type="InterPro" id="IPR036052">
    <property type="entry name" value="TrpB-like_PALP_sf"/>
</dbReference>
<reference evidence="12" key="1">
    <citation type="submission" date="2018-12" db="EMBL/GenBank/DDBJ databases">
        <title>Tengunoibacter tsumagoiensis gen. nov., sp. nov., Dictyobacter kobayashii sp. nov., D. alpinus sp. nov., and D. joshuensis sp. nov. and description of Dictyobacteraceae fam. nov. within the order Ktedonobacterales isolated from Tengu-no-mugimeshi.</title>
        <authorList>
            <person name="Wang C.M."/>
            <person name="Zheng Y."/>
            <person name="Sakai Y."/>
            <person name="Toyoda A."/>
            <person name="Minakuchi Y."/>
            <person name="Abe K."/>
            <person name="Yokota A."/>
            <person name="Yabe S."/>
        </authorList>
    </citation>
    <scope>NUCLEOTIDE SEQUENCE [LARGE SCALE GENOMIC DNA]</scope>
    <source>
        <strain evidence="12">Uno16</strain>
    </source>
</reference>
<evidence type="ECO:0000256" key="3">
    <source>
        <dbReference type="ARBA" id="ARBA00004924"/>
    </source>
</evidence>
<dbReference type="GO" id="GO:0006535">
    <property type="term" value="P:cysteine biosynthetic process from serine"/>
    <property type="evidence" value="ECO:0007669"/>
    <property type="project" value="InterPro"/>
</dbReference>
<comment type="caution">
    <text evidence="11">The sequence shown here is derived from an EMBL/GenBank/DDBJ whole genome shotgun (WGS) entry which is preliminary data.</text>
</comment>
<dbReference type="NCBIfam" id="TIGR03945">
    <property type="entry name" value="PLP_SbnA_fam"/>
    <property type="match status" value="1"/>
</dbReference>
<dbReference type="PANTHER" id="PTHR10314">
    <property type="entry name" value="CYSTATHIONINE BETA-SYNTHASE"/>
    <property type="match status" value="1"/>
</dbReference>
<dbReference type="AlphaFoldDB" id="A0A402BB49"/>
<keyword evidence="12" id="KW-1185">Reference proteome</keyword>
<dbReference type="GO" id="GO:0016765">
    <property type="term" value="F:transferase activity, transferring alkyl or aryl (other than methyl) groups"/>
    <property type="evidence" value="ECO:0007669"/>
    <property type="project" value="UniProtKB-ARBA"/>
</dbReference>
<evidence type="ECO:0000256" key="9">
    <source>
        <dbReference type="ARBA" id="ARBA00022898"/>
    </source>
</evidence>
<sequence length="359" mass="39876">MDIQQLSRLSSHELCQLIHKIGHTPIQPLDCVVERHAHRIHLKLEGENPTGSMKDRTGYSLIMDIENRGLIQPGQTVIESTSGNLGVALAFLCKAKGYQFVAVIDPKTTQENSTKMQMLGATLEKVQTPDQNGGYLLTRLARVQQYCQQADYVWTNQYQNPANMRIHYMQTGPEIYEQMKGKVDVIFVPVSTGGSLAGIASFFREVSPSTKIIGVDAHGSVIFGTPAGTRKLTGIGSSQPSSFIHKGLYNDYIQVTDEEAFAMCRILQTYTNIIVGGSSGAVIAACMRYLTTVPDSGNIVCICADRGSNYESTIFNDEWIQEHHFHLPSDNFYHFSDTLSPPIITTRYDHRFMSEAQIS</sequence>
<dbReference type="InterPro" id="IPR001216">
    <property type="entry name" value="P-phosphate_BS"/>
</dbReference>
<evidence type="ECO:0000256" key="1">
    <source>
        <dbReference type="ARBA" id="ARBA00001933"/>
    </source>
</evidence>